<dbReference type="SUPFAM" id="SSF48019">
    <property type="entry name" value="post-AAA+ oligomerization domain-like"/>
    <property type="match status" value="1"/>
</dbReference>
<evidence type="ECO:0000256" key="4">
    <source>
        <dbReference type="ARBA" id="ARBA00022705"/>
    </source>
</evidence>
<dbReference type="GO" id="GO:0046872">
    <property type="term" value="F:metal ion binding"/>
    <property type="evidence" value="ECO:0007669"/>
    <property type="project" value="UniProtKB-KW"/>
</dbReference>
<keyword evidence="2 11" id="KW-0808">Transferase</keyword>
<comment type="function">
    <text evidence="11">DNA polymerase III is a complex, multichain enzyme responsible for most of the replicative synthesis in bacteria. This DNA polymerase also exhibits 3' to 5' exonuclease activity.</text>
</comment>
<keyword evidence="6 11" id="KW-0547">Nucleotide-binding</keyword>
<evidence type="ECO:0000256" key="1">
    <source>
        <dbReference type="ARBA" id="ARBA00006360"/>
    </source>
</evidence>
<dbReference type="InterPro" id="IPR008921">
    <property type="entry name" value="DNA_pol3_clamp-load_cplx_C"/>
</dbReference>
<dbReference type="PANTHER" id="PTHR11669">
    <property type="entry name" value="REPLICATION FACTOR C / DNA POLYMERASE III GAMMA-TAU SUBUNIT"/>
    <property type="match status" value="1"/>
</dbReference>
<name>A0A1F8GA98_9BACT</name>
<evidence type="ECO:0000256" key="5">
    <source>
        <dbReference type="ARBA" id="ARBA00022723"/>
    </source>
</evidence>
<evidence type="ECO:0000256" key="7">
    <source>
        <dbReference type="ARBA" id="ARBA00022833"/>
    </source>
</evidence>
<keyword evidence="8 11" id="KW-0067">ATP-binding</keyword>
<reference evidence="13 14" key="1">
    <citation type="journal article" date="2016" name="Nat. Commun.">
        <title>Thousands of microbial genomes shed light on interconnected biogeochemical processes in an aquifer system.</title>
        <authorList>
            <person name="Anantharaman K."/>
            <person name="Brown C.T."/>
            <person name="Hug L.A."/>
            <person name="Sharon I."/>
            <person name="Castelle C.J."/>
            <person name="Probst A.J."/>
            <person name="Thomas B.C."/>
            <person name="Singh A."/>
            <person name="Wilkins M.J."/>
            <person name="Karaoz U."/>
            <person name="Brodie E.L."/>
            <person name="Williams K.H."/>
            <person name="Hubbard S.S."/>
            <person name="Banfield J.F."/>
        </authorList>
    </citation>
    <scope>NUCLEOTIDE SEQUENCE [LARGE SCALE GENOMIC DNA]</scope>
</reference>
<protein>
    <recommendedName>
        <fullName evidence="11">DNA polymerase III subunit gamma/tau</fullName>
        <ecNumber evidence="11">2.7.7.7</ecNumber>
    </recommendedName>
</protein>
<dbReference type="GO" id="GO:0009360">
    <property type="term" value="C:DNA polymerase III complex"/>
    <property type="evidence" value="ECO:0007669"/>
    <property type="project" value="InterPro"/>
</dbReference>
<dbReference type="AlphaFoldDB" id="A0A1F8GA98"/>
<evidence type="ECO:0000256" key="11">
    <source>
        <dbReference type="RuleBase" id="RU364063"/>
    </source>
</evidence>
<comment type="catalytic activity">
    <reaction evidence="10 11">
        <text>DNA(n) + a 2'-deoxyribonucleoside 5'-triphosphate = DNA(n+1) + diphosphate</text>
        <dbReference type="Rhea" id="RHEA:22508"/>
        <dbReference type="Rhea" id="RHEA-COMP:17339"/>
        <dbReference type="Rhea" id="RHEA-COMP:17340"/>
        <dbReference type="ChEBI" id="CHEBI:33019"/>
        <dbReference type="ChEBI" id="CHEBI:61560"/>
        <dbReference type="ChEBI" id="CHEBI:173112"/>
        <dbReference type="EC" id="2.7.7.7"/>
    </reaction>
</comment>
<evidence type="ECO:0000256" key="9">
    <source>
        <dbReference type="ARBA" id="ARBA00022932"/>
    </source>
</evidence>
<dbReference type="InterPro" id="IPR003593">
    <property type="entry name" value="AAA+_ATPase"/>
</dbReference>
<dbReference type="STRING" id="1802694.A2918_00055"/>
<dbReference type="Pfam" id="PF12169">
    <property type="entry name" value="DNA_pol3_gamma3"/>
    <property type="match status" value="1"/>
</dbReference>
<dbReference type="InterPro" id="IPR012763">
    <property type="entry name" value="DNA_pol_III_sug/sutau_N"/>
</dbReference>
<evidence type="ECO:0000256" key="10">
    <source>
        <dbReference type="ARBA" id="ARBA00049244"/>
    </source>
</evidence>
<dbReference type="InterPro" id="IPR050238">
    <property type="entry name" value="DNA_Rep/Repair_Clamp_Loader"/>
</dbReference>
<feature type="domain" description="AAA+ ATPase" evidence="12">
    <location>
        <begin position="33"/>
        <end position="201"/>
    </location>
</feature>
<dbReference type="InterPro" id="IPR027417">
    <property type="entry name" value="P-loop_NTPase"/>
</dbReference>
<comment type="similarity">
    <text evidence="1 11">Belongs to the DnaX/STICHEL family.</text>
</comment>
<dbReference type="GO" id="GO:0005524">
    <property type="term" value="F:ATP binding"/>
    <property type="evidence" value="ECO:0007669"/>
    <property type="project" value="UniProtKB-KW"/>
</dbReference>
<dbReference type="SMART" id="SM00382">
    <property type="entry name" value="AAA"/>
    <property type="match status" value="1"/>
</dbReference>
<evidence type="ECO:0000259" key="12">
    <source>
        <dbReference type="SMART" id="SM00382"/>
    </source>
</evidence>
<dbReference type="CDD" id="cd00009">
    <property type="entry name" value="AAA"/>
    <property type="match status" value="1"/>
</dbReference>
<comment type="caution">
    <text evidence="13">The sequence shown here is derived from an EMBL/GenBank/DDBJ whole genome shotgun (WGS) entry which is preliminary data.</text>
</comment>
<evidence type="ECO:0000313" key="13">
    <source>
        <dbReference type="EMBL" id="OGN22302.1"/>
    </source>
</evidence>
<accession>A0A1F8GA98</accession>
<evidence type="ECO:0000256" key="3">
    <source>
        <dbReference type="ARBA" id="ARBA00022695"/>
    </source>
</evidence>
<proteinExistence type="inferred from homology"/>
<dbReference type="GO" id="GO:0003677">
    <property type="term" value="F:DNA binding"/>
    <property type="evidence" value="ECO:0007669"/>
    <property type="project" value="InterPro"/>
</dbReference>
<evidence type="ECO:0000256" key="6">
    <source>
        <dbReference type="ARBA" id="ARBA00022741"/>
    </source>
</evidence>
<dbReference type="SUPFAM" id="SSF52540">
    <property type="entry name" value="P-loop containing nucleoside triphosphate hydrolases"/>
    <property type="match status" value="1"/>
</dbReference>
<keyword evidence="7" id="KW-0862">Zinc</keyword>
<dbReference type="Proteomes" id="UP000178227">
    <property type="component" value="Unassembled WGS sequence"/>
</dbReference>
<dbReference type="NCBIfam" id="TIGR02397">
    <property type="entry name" value="dnaX_nterm"/>
    <property type="match status" value="1"/>
</dbReference>
<evidence type="ECO:0000256" key="2">
    <source>
        <dbReference type="ARBA" id="ARBA00022679"/>
    </source>
</evidence>
<dbReference type="Gene3D" id="1.20.272.10">
    <property type="match status" value="1"/>
</dbReference>
<evidence type="ECO:0000256" key="8">
    <source>
        <dbReference type="ARBA" id="ARBA00022840"/>
    </source>
</evidence>
<dbReference type="Gene3D" id="1.10.8.60">
    <property type="match status" value="1"/>
</dbReference>
<sequence>MLYRKYRPQNFSEIVGQEHVVKTLQGALESGRVGHAYLFTGSRGTGKTSLARIFAKALNCADFSKMRESNFAEKSSVRRSLGEGGLPEPCNQCDSCLAASQGNLLDLIEIDAASNRGIDEIRNLKDSALVAAPSGGFKVFIIDEVHMLTKDAFNALLKILEEPPSHVVFILATTEPHKILPTVLSRVQRFDFKRLNQGQISGKLGMMARKEGIKINEEALKTIAMSADGALRDAEVALSKIQACLPVGEASTDSTKAISVDEVNEMLGLVSYRYYPEFVSCLLGNDKTGALDLIQKIYLSGADLENFTGHLVEYMRKILMAKINPVVLASISGINDEETKSILALGQNTDGQKLIRIIVSFSNARNEIKHSPVPQLPLELAVIELCGT</sequence>
<dbReference type="GO" id="GO:0006261">
    <property type="term" value="P:DNA-templated DNA replication"/>
    <property type="evidence" value="ECO:0007669"/>
    <property type="project" value="TreeGrafter"/>
</dbReference>
<keyword evidence="9 11" id="KW-0239">DNA-directed DNA polymerase</keyword>
<dbReference type="EC" id="2.7.7.7" evidence="11"/>
<dbReference type="PANTHER" id="PTHR11669:SF0">
    <property type="entry name" value="PROTEIN STICHEL-LIKE 2"/>
    <property type="match status" value="1"/>
</dbReference>
<dbReference type="FunFam" id="3.40.50.300:FF:000014">
    <property type="entry name" value="DNA polymerase III subunit gamma/tau"/>
    <property type="match status" value="1"/>
</dbReference>
<comment type="subunit">
    <text evidence="11">DNA polymerase III contains a core (composed of alpha, epsilon and theta chains) that associates with a tau subunit. This core dimerizes to form the POLIII' complex. PolIII' associates with the gamma complex (composed of gamma, delta, delta', psi and chi chains) and with the beta chain to form the complete DNA polymerase III complex.</text>
</comment>
<dbReference type="GO" id="GO:0003887">
    <property type="term" value="F:DNA-directed DNA polymerase activity"/>
    <property type="evidence" value="ECO:0007669"/>
    <property type="project" value="UniProtKB-KW"/>
</dbReference>
<dbReference type="EMBL" id="MGKI01000012">
    <property type="protein sequence ID" value="OGN22302.1"/>
    <property type="molecule type" value="Genomic_DNA"/>
</dbReference>
<dbReference type="InterPro" id="IPR022754">
    <property type="entry name" value="DNA_pol_III_gamma-3"/>
</dbReference>
<organism evidence="13 14">
    <name type="scientific">Candidatus Yanofskybacteria bacterium RIFCSPLOWO2_01_FULL_42_49</name>
    <dbReference type="NCBI Taxonomy" id="1802694"/>
    <lineage>
        <taxon>Bacteria</taxon>
        <taxon>Candidatus Yanofskyibacteriota</taxon>
    </lineage>
</organism>
<evidence type="ECO:0000313" key="14">
    <source>
        <dbReference type="Proteomes" id="UP000178227"/>
    </source>
</evidence>
<dbReference type="Pfam" id="PF13177">
    <property type="entry name" value="DNA_pol3_delta2"/>
    <property type="match status" value="1"/>
</dbReference>
<gene>
    <name evidence="11" type="primary">dnaX</name>
    <name evidence="13" type="ORF">A2918_00055</name>
</gene>
<keyword evidence="4 11" id="KW-0235">DNA replication</keyword>
<keyword evidence="3 11" id="KW-0548">Nucleotidyltransferase</keyword>
<dbReference type="Gene3D" id="3.40.50.300">
    <property type="entry name" value="P-loop containing nucleotide triphosphate hydrolases"/>
    <property type="match status" value="1"/>
</dbReference>
<keyword evidence="5" id="KW-0479">Metal-binding</keyword>